<keyword evidence="4" id="KW-0808">Transferase</keyword>
<dbReference type="AlphaFoldDB" id="A0A9R0IIB6"/>
<dbReference type="PANTHER" id="PTHR31595">
    <property type="entry name" value="LONG-CHAIN-ALCOHOL O-FATTY-ACYLTRANSFERASE 3-RELATED"/>
    <property type="match status" value="1"/>
</dbReference>
<feature type="transmembrane region" description="Helical" evidence="10">
    <location>
        <begin position="74"/>
        <end position="99"/>
    </location>
</feature>
<dbReference type="InterPro" id="IPR044851">
    <property type="entry name" value="Wax_synthase"/>
</dbReference>
<evidence type="ECO:0000256" key="10">
    <source>
        <dbReference type="SAM" id="Phobius"/>
    </source>
</evidence>
<dbReference type="Proteomes" id="UP000813463">
    <property type="component" value="Chromosome 4"/>
</dbReference>
<dbReference type="PANTHER" id="PTHR31595:SF57">
    <property type="entry name" value="OS04G0481900 PROTEIN"/>
    <property type="match status" value="1"/>
</dbReference>
<evidence type="ECO:0000256" key="4">
    <source>
        <dbReference type="ARBA" id="ARBA00022679"/>
    </source>
</evidence>
<evidence type="ECO:0000256" key="6">
    <source>
        <dbReference type="ARBA" id="ARBA00022989"/>
    </source>
</evidence>
<feature type="domain" description="Wax synthase" evidence="11">
    <location>
        <begin position="176"/>
        <end position="258"/>
    </location>
</feature>
<organism evidence="12 13">
    <name type="scientific">Spinacia oleracea</name>
    <name type="common">Spinach</name>
    <dbReference type="NCBI Taxonomy" id="3562"/>
    <lineage>
        <taxon>Eukaryota</taxon>
        <taxon>Viridiplantae</taxon>
        <taxon>Streptophyta</taxon>
        <taxon>Embryophyta</taxon>
        <taxon>Tracheophyta</taxon>
        <taxon>Spermatophyta</taxon>
        <taxon>Magnoliopsida</taxon>
        <taxon>eudicotyledons</taxon>
        <taxon>Gunneridae</taxon>
        <taxon>Pentapetalae</taxon>
        <taxon>Caryophyllales</taxon>
        <taxon>Chenopodiaceae</taxon>
        <taxon>Chenopodioideae</taxon>
        <taxon>Anserineae</taxon>
        <taxon>Spinacia</taxon>
    </lineage>
</organism>
<reference evidence="13" key="2">
    <citation type="submission" date="2025-08" db="UniProtKB">
        <authorList>
            <consortium name="RefSeq"/>
        </authorList>
    </citation>
    <scope>IDENTIFICATION</scope>
    <source>
        <tissue evidence="13">Leaf</tissue>
    </source>
</reference>
<name>A0A9R0IIB6_SPIOL</name>
<evidence type="ECO:0000256" key="9">
    <source>
        <dbReference type="ARBA" id="ARBA00023315"/>
    </source>
</evidence>
<feature type="transmembrane region" description="Helical" evidence="10">
    <location>
        <begin position="6"/>
        <end position="24"/>
    </location>
</feature>
<evidence type="ECO:0000313" key="13">
    <source>
        <dbReference type="RefSeq" id="XP_021849632.1"/>
    </source>
</evidence>
<protein>
    <submittedName>
        <fullName evidence="13">Probable long-chain-alcohol O-fatty-acyltransferase 2</fullName>
    </submittedName>
</protein>
<gene>
    <name evidence="13" type="primary">LOC110789293</name>
</gene>
<dbReference type="RefSeq" id="XP_021849632.1">
    <property type="nucleotide sequence ID" value="XM_021993940.2"/>
</dbReference>
<feature type="transmembrane region" description="Helical" evidence="10">
    <location>
        <begin position="282"/>
        <end position="301"/>
    </location>
</feature>
<accession>A0A9R0IIB6</accession>
<keyword evidence="8 10" id="KW-0472">Membrane</keyword>
<dbReference type="GeneID" id="110789293"/>
<dbReference type="GO" id="GO:0016020">
    <property type="term" value="C:membrane"/>
    <property type="evidence" value="ECO:0007669"/>
    <property type="project" value="UniProtKB-SubCell"/>
</dbReference>
<keyword evidence="7" id="KW-0443">Lipid metabolism</keyword>
<feature type="transmembrane region" description="Helical" evidence="10">
    <location>
        <begin position="120"/>
        <end position="136"/>
    </location>
</feature>
<dbReference type="InterPro" id="IPR032805">
    <property type="entry name" value="Wax_synthase_dom"/>
</dbReference>
<sequence>MGEETQTFIKACLIILASLFYSFYIPSKLPKGKLRVLSLLPIFSLFVILPLSLTRPVPITLISWFITWLANSKLLLYAFDLGPLSAQTSLLNFVLFAALPIKIKGKDPLHDTLHTRILPPNNWLRSFFFALFVVIYDRTKSWVMFGCALFLFIDLCFAFCAFIVGPLGFELEEPSDEPYASSSLQDFWGRRWNRMVSDTLRHTVYKPVRITFVHFVGLKWAQVMGTIATFFVSGLVHELMYFYVSRVWPTWEVTCYFLLHGVCVVLEMAVKRELGWRLELHWAVSGPLTVGFVLATGYWLFFPPLWRNHIDYESIEDIKVFAKNLKAFII</sequence>
<evidence type="ECO:0000256" key="5">
    <source>
        <dbReference type="ARBA" id="ARBA00022692"/>
    </source>
</evidence>
<comment type="subcellular location">
    <subcellularLocation>
        <location evidence="1">Membrane</location>
        <topology evidence="1">Multi-pass membrane protein</topology>
    </subcellularLocation>
</comment>
<evidence type="ECO:0000259" key="11">
    <source>
        <dbReference type="Pfam" id="PF13813"/>
    </source>
</evidence>
<feature type="transmembrane region" description="Helical" evidence="10">
    <location>
        <begin position="250"/>
        <end position="270"/>
    </location>
</feature>
<evidence type="ECO:0000256" key="8">
    <source>
        <dbReference type="ARBA" id="ARBA00023136"/>
    </source>
</evidence>
<proteinExistence type="inferred from homology"/>
<dbReference type="Pfam" id="PF13813">
    <property type="entry name" value="MBOAT_2"/>
    <property type="match status" value="1"/>
</dbReference>
<reference evidence="12" key="1">
    <citation type="journal article" date="2021" name="Nat. Commun.">
        <title>Genomic analyses provide insights into spinach domestication and the genetic basis of agronomic traits.</title>
        <authorList>
            <person name="Cai X."/>
            <person name="Sun X."/>
            <person name="Xu C."/>
            <person name="Sun H."/>
            <person name="Wang X."/>
            <person name="Ge C."/>
            <person name="Zhang Z."/>
            <person name="Wang Q."/>
            <person name="Fei Z."/>
            <person name="Jiao C."/>
            <person name="Wang Q."/>
        </authorList>
    </citation>
    <scope>NUCLEOTIDE SEQUENCE [LARGE SCALE GENOMIC DNA]</scope>
    <source>
        <strain evidence="12">cv. Varoflay</strain>
    </source>
</reference>
<keyword evidence="9" id="KW-0012">Acyltransferase</keyword>
<dbReference type="GO" id="GO:0008374">
    <property type="term" value="F:O-acyltransferase activity"/>
    <property type="evidence" value="ECO:0007669"/>
    <property type="project" value="InterPro"/>
</dbReference>
<evidence type="ECO:0000256" key="1">
    <source>
        <dbReference type="ARBA" id="ARBA00004141"/>
    </source>
</evidence>
<comment type="pathway">
    <text evidence="2">Secondary metabolite biosynthesis.</text>
</comment>
<feature type="transmembrane region" description="Helical" evidence="10">
    <location>
        <begin position="142"/>
        <end position="164"/>
    </location>
</feature>
<evidence type="ECO:0000313" key="12">
    <source>
        <dbReference type="Proteomes" id="UP000813463"/>
    </source>
</evidence>
<keyword evidence="12" id="KW-1185">Reference proteome</keyword>
<feature type="transmembrane region" description="Helical" evidence="10">
    <location>
        <begin position="223"/>
        <end position="244"/>
    </location>
</feature>
<keyword evidence="5 10" id="KW-0812">Transmembrane</keyword>
<comment type="similarity">
    <text evidence="3">Belongs to the wax synthase family.</text>
</comment>
<keyword evidence="6 10" id="KW-1133">Transmembrane helix</keyword>
<dbReference type="GO" id="GO:0006629">
    <property type="term" value="P:lipid metabolic process"/>
    <property type="evidence" value="ECO:0007669"/>
    <property type="project" value="UniProtKB-KW"/>
</dbReference>
<dbReference type="OrthoDB" id="1077582at2759"/>
<evidence type="ECO:0000256" key="2">
    <source>
        <dbReference type="ARBA" id="ARBA00005179"/>
    </source>
</evidence>
<dbReference type="KEGG" id="soe:110789293"/>
<evidence type="ECO:0000256" key="3">
    <source>
        <dbReference type="ARBA" id="ARBA00007282"/>
    </source>
</evidence>
<evidence type="ECO:0000256" key="7">
    <source>
        <dbReference type="ARBA" id="ARBA00023098"/>
    </source>
</evidence>